<dbReference type="Proteomes" id="UP001144050">
    <property type="component" value="Unassembled WGS sequence"/>
</dbReference>
<protein>
    <submittedName>
        <fullName evidence="2">Uncharacterized protein</fullName>
    </submittedName>
</protein>
<dbReference type="EMBL" id="JAIVFG010000070">
    <property type="protein sequence ID" value="MDB0573826.1"/>
    <property type="molecule type" value="Genomic_DNA"/>
</dbReference>
<dbReference type="RefSeq" id="WP_271657348.1">
    <property type="nucleotide sequence ID" value="NZ_JAIVFG010000070.1"/>
</dbReference>
<accession>A0AAW5ZUI3</accession>
<reference evidence="2" key="1">
    <citation type="submission" date="2021-09" db="EMBL/GenBank/DDBJ databases">
        <title>Genomic analysis of Ralstonia spp.</title>
        <authorList>
            <person name="Aburjaile F."/>
            <person name="Ariute J.C."/>
            <person name="Pais A.K.L."/>
            <person name="Albuquerque G.M.R."/>
            <person name="Silva A.M.F."/>
            <person name="Brenig B."/>
            <person name="Azevedo V."/>
            <person name="Matiuzzi M."/>
            <person name="Ramos R."/>
            <person name="Goes-Neto A."/>
            <person name="Soares S."/>
            <person name="Iseppon A.M.B."/>
            <person name="Souza E."/>
            <person name="Gama M."/>
        </authorList>
    </citation>
    <scope>NUCLEOTIDE SEQUENCE</scope>
    <source>
        <strain evidence="2">CCRMRs91</strain>
    </source>
</reference>
<name>A0AAW5ZUI3_RALSL</name>
<evidence type="ECO:0000313" key="2">
    <source>
        <dbReference type="EMBL" id="MDB0573826.1"/>
    </source>
</evidence>
<dbReference type="AlphaFoldDB" id="A0AAW5ZUI3"/>
<organism evidence="2 3">
    <name type="scientific">Ralstonia solanacearum</name>
    <name type="common">Pseudomonas solanacearum</name>
    <dbReference type="NCBI Taxonomy" id="305"/>
    <lineage>
        <taxon>Bacteria</taxon>
        <taxon>Pseudomonadati</taxon>
        <taxon>Pseudomonadota</taxon>
        <taxon>Betaproteobacteria</taxon>
        <taxon>Burkholderiales</taxon>
        <taxon>Burkholderiaceae</taxon>
        <taxon>Ralstonia</taxon>
        <taxon>Ralstonia solanacearum species complex</taxon>
    </lineage>
</organism>
<feature type="region of interest" description="Disordered" evidence="1">
    <location>
        <begin position="141"/>
        <end position="162"/>
    </location>
</feature>
<feature type="region of interest" description="Disordered" evidence="1">
    <location>
        <begin position="109"/>
        <end position="129"/>
    </location>
</feature>
<sequence>MKINGRYGSTTRQLHRRVDGLLFEARMPCGAVTVLGIPFEHVGRLWSVHGAVSDGGHSPTWVVSDVEKGAKVSGVAAQSPELACAAATELLDALGADKLQAVVQKFAAGGKSSKQPKRRKVEPMPLTPGLSVISCSRHNMLSRRRYAPQTESQAGRPASDPN</sequence>
<proteinExistence type="predicted"/>
<evidence type="ECO:0000256" key="1">
    <source>
        <dbReference type="SAM" id="MobiDB-lite"/>
    </source>
</evidence>
<gene>
    <name evidence="2" type="ORF">LBW59_24060</name>
</gene>
<evidence type="ECO:0000313" key="3">
    <source>
        <dbReference type="Proteomes" id="UP001144050"/>
    </source>
</evidence>
<comment type="caution">
    <text evidence="2">The sequence shown here is derived from an EMBL/GenBank/DDBJ whole genome shotgun (WGS) entry which is preliminary data.</text>
</comment>